<name>A0A9D1NSL2_9FIRM</name>
<reference evidence="1" key="2">
    <citation type="journal article" date="2021" name="PeerJ">
        <title>Extensive microbial diversity within the chicken gut microbiome revealed by metagenomics and culture.</title>
        <authorList>
            <person name="Gilroy R."/>
            <person name="Ravi A."/>
            <person name="Getino M."/>
            <person name="Pursley I."/>
            <person name="Horton D.L."/>
            <person name="Alikhan N.F."/>
            <person name="Baker D."/>
            <person name="Gharbi K."/>
            <person name="Hall N."/>
            <person name="Watson M."/>
            <person name="Adriaenssens E.M."/>
            <person name="Foster-Nyarko E."/>
            <person name="Jarju S."/>
            <person name="Secka A."/>
            <person name="Antonio M."/>
            <person name="Oren A."/>
            <person name="Chaudhuri R.R."/>
            <person name="La Ragione R."/>
            <person name="Hildebrand F."/>
            <person name="Pallen M.J."/>
        </authorList>
    </citation>
    <scope>NUCLEOTIDE SEQUENCE</scope>
    <source>
        <strain evidence="1">1370</strain>
    </source>
</reference>
<evidence type="ECO:0000313" key="1">
    <source>
        <dbReference type="EMBL" id="HIV11285.1"/>
    </source>
</evidence>
<gene>
    <name evidence="1" type="ORF">IAD28_06315</name>
</gene>
<dbReference type="Pfam" id="PF02620">
    <property type="entry name" value="YceD"/>
    <property type="match status" value="1"/>
</dbReference>
<protein>
    <submittedName>
        <fullName evidence="1">DUF177 domain-containing protein</fullName>
    </submittedName>
</protein>
<reference evidence="1" key="1">
    <citation type="submission" date="2020-10" db="EMBL/GenBank/DDBJ databases">
        <authorList>
            <person name="Gilroy R."/>
        </authorList>
    </citation>
    <scope>NUCLEOTIDE SEQUENCE</scope>
    <source>
        <strain evidence="1">1370</strain>
    </source>
</reference>
<organism evidence="1 2">
    <name type="scientific">Candidatus Faeciplasma avium</name>
    <dbReference type="NCBI Taxonomy" id="2840798"/>
    <lineage>
        <taxon>Bacteria</taxon>
        <taxon>Bacillati</taxon>
        <taxon>Bacillota</taxon>
        <taxon>Clostridia</taxon>
        <taxon>Eubacteriales</taxon>
        <taxon>Oscillospiraceae</taxon>
        <taxon>Oscillospiraceae incertae sedis</taxon>
        <taxon>Candidatus Faeciplasma</taxon>
    </lineage>
</organism>
<dbReference type="EMBL" id="DVOL01000092">
    <property type="protein sequence ID" value="HIV11285.1"/>
    <property type="molecule type" value="Genomic_DNA"/>
</dbReference>
<dbReference type="Proteomes" id="UP000823960">
    <property type="component" value="Unassembled WGS sequence"/>
</dbReference>
<dbReference type="InterPro" id="IPR003772">
    <property type="entry name" value="YceD"/>
</dbReference>
<comment type="caution">
    <text evidence="1">The sequence shown here is derived from an EMBL/GenBank/DDBJ whole genome shotgun (WGS) entry which is preliminary data.</text>
</comment>
<dbReference type="PANTHER" id="PTHR34374">
    <property type="entry name" value="LARGE RIBOSOMAL RNA SUBUNIT ACCUMULATION PROTEIN YCED HOMOLOG 1, CHLOROPLASTIC"/>
    <property type="match status" value="1"/>
</dbReference>
<dbReference type="PANTHER" id="PTHR34374:SF1">
    <property type="entry name" value="LARGE RIBOSOMAL RNA SUBUNIT ACCUMULATION PROTEIN YCED HOMOLOG 1, CHLOROPLASTIC"/>
    <property type="match status" value="1"/>
</dbReference>
<sequence>MLLRLKQLFDREGERKELSFEIPSCELGSIFGVGTFVTPVSLVGEIVNRAGVVSLSYSLSVTIHHLCDRCLDEFNREYKLDFSHILVRGETSMDEEEYVGCPEDTLDVNELAIQDLLLSLPTKSLCREDCRGLCPVCGQNLNHGDCDCEK</sequence>
<accession>A0A9D1NSL2</accession>
<dbReference type="AlphaFoldDB" id="A0A9D1NSL2"/>
<proteinExistence type="predicted"/>
<evidence type="ECO:0000313" key="2">
    <source>
        <dbReference type="Proteomes" id="UP000823960"/>
    </source>
</evidence>